<comment type="caution">
    <text evidence="1">The sequence shown here is derived from an EMBL/GenBank/DDBJ whole genome shotgun (WGS) entry which is preliminary data.</text>
</comment>
<proteinExistence type="predicted"/>
<evidence type="ECO:0000313" key="1">
    <source>
        <dbReference type="EMBL" id="KAJ1359436.1"/>
    </source>
</evidence>
<dbReference type="EMBL" id="JAHQIW010003619">
    <property type="protein sequence ID" value="KAJ1359436.1"/>
    <property type="molecule type" value="Genomic_DNA"/>
</dbReference>
<keyword evidence="2" id="KW-1185">Reference proteome</keyword>
<reference evidence="1" key="1">
    <citation type="submission" date="2021-06" db="EMBL/GenBank/DDBJ databases">
        <title>Parelaphostrongylus tenuis whole genome reference sequence.</title>
        <authorList>
            <person name="Garwood T.J."/>
            <person name="Larsen P.A."/>
            <person name="Fountain-Jones N.M."/>
            <person name="Garbe J.R."/>
            <person name="Macchietto M.G."/>
            <person name="Kania S.A."/>
            <person name="Gerhold R.W."/>
            <person name="Richards J.E."/>
            <person name="Wolf T.M."/>
        </authorList>
    </citation>
    <scope>NUCLEOTIDE SEQUENCE</scope>
    <source>
        <strain evidence="1">MNPRO001-30</strain>
        <tissue evidence="1">Meninges</tissue>
    </source>
</reference>
<protein>
    <submittedName>
        <fullName evidence="1">Uncharacterized protein</fullName>
    </submittedName>
</protein>
<accession>A0AAD5N0S5</accession>
<dbReference type="Proteomes" id="UP001196413">
    <property type="component" value="Unassembled WGS sequence"/>
</dbReference>
<organism evidence="1 2">
    <name type="scientific">Parelaphostrongylus tenuis</name>
    <name type="common">Meningeal worm</name>
    <dbReference type="NCBI Taxonomy" id="148309"/>
    <lineage>
        <taxon>Eukaryota</taxon>
        <taxon>Metazoa</taxon>
        <taxon>Ecdysozoa</taxon>
        <taxon>Nematoda</taxon>
        <taxon>Chromadorea</taxon>
        <taxon>Rhabditida</taxon>
        <taxon>Rhabditina</taxon>
        <taxon>Rhabditomorpha</taxon>
        <taxon>Strongyloidea</taxon>
        <taxon>Metastrongylidae</taxon>
        <taxon>Parelaphostrongylus</taxon>
    </lineage>
</organism>
<name>A0AAD5N0S5_PARTN</name>
<evidence type="ECO:0000313" key="2">
    <source>
        <dbReference type="Proteomes" id="UP001196413"/>
    </source>
</evidence>
<sequence length="87" mass="9516">MTGVCQISILFLLEAHQYKPISRCDPNNSVGTTTHHCSASSEWMTQYSKAKSLGSRAAGILDTRLRPLARLGYGPYSKSLSKPCLLT</sequence>
<gene>
    <name evidence="1" type="ORF">KIN20_018166</name>
</gene>
<dbReference type="AlphaFoldDB" id="A0AAD5N0S5"/>